<name>A0A7Z2VJZ6_9BACL</name>
<dbReference type="GO" id="GO:0004177">
    <property type="term" value="F:aminopeptidase activity"/>
    <property type="evidence" value="ECO:0007669"/>
    <property type="project" value="UniProtKB-EC"/>
</dbReference>
<keyword evidence="2 4" id="KW-0378">Hydrolase</keyword>
<evidence type="ECO:0000313" key="4">
    <source>
        <dbReference type="EMBL" id="QJD84406.1"/>
    </source>
</evidence>
<accession>A0A7Z2VJZ6</accession>
<dbReference type="GO" id="GO:0006508">
    <property type="term" value="P:proteolysis"/>
    <property type="evidence" value="ECO:0007669"/>
    <property type="project" value="InterPro"/>
</dbReference>
<dbReference type="InterPro" id="IPR029058">
    <property type="entry name" value="AB_hydrolase_fold"/>
</dbReference>
<dbReference type="Proteomes" id="UP000502248">
    <property type="component" value="Chromosome"/>
</dbReference>
<dbReference type="KEGG" id="cheb:HH215_15285"/>
<gene>
    <name evidence="4" type="ORF">HH215_15285</name>
</gene>
<dbReference type="Gene3D" id="3.40.50.1820">
    <property type="entry name" value="alpha/beta hydrolase"/>
    <property type="match status" value="1"/>
</dbReference>
<dbReference type="SUPFAM" id="SSF53474">
    <property type="entry name" value="alpha/beta-Hydrolases"/>
    <property type="match status" value="1"/>
</dbReference>
<sequence length="359" mass="41819">MRKAFYKRKRILFPLFFLILLLLFLFFPSWTPAIKDEDGKVLPNSIATLEEISLGSVKQSILIRGQSTDNPVLLFLHGGPGYPQIAYSRKYQQQLEKDFIVVNWDQRGSGKSYHWSLTNEDLQVDKLIEDTHRLTMHLRERFDQKKIYIVGHSWGSLLGTLTIQRYPENYYAYIGIGQVANSPLGEQRSYEFALREAKLRNNGKAIKELETIGSPPYRNPRKDATLERKWVSAFGGSERNISTYKDLIKGVFFAPEYSWFDGIKLALGDSFSRNAILPQTATANLFESVPELKVPVYFFMGKYDYMTPSEIAYEYYEQLIAPSKTFVWFERSAHFPHFEEKELFSEWMVRIKDETFVAR</sequence>
<reference evidence="4 5" key="1">
    <citation type="submission" date="2020-04" db="EMBL/GenBank/DDBJ databases">
        <title>Genome sequencing of novel species.</title>
        <authorList>
            <person name="Heo J."/>
            <person name="Kim S.-J."/>
            <person name="Kim J.-S."/>
            <person name="Hong S.-B."/>
            <person name="Kwon S.-W."/>
        </authorList>
    </citation>
    <scope>NUCLEOTIDE SEQUENCE [LARGE SCALE GENOMIC DNA]</scope>
    <source>
        <strain evidence="4 5">MFER-1</strain>
    </source>
</reference>
<dbReference type="Pfam" id="PF00561">
    <property type="entry name" value="Abhydrolase_1"/>
    <property type="match status" value="1"/>
</dbReference>
<evidence type="ECO:0000256" key="1">
    <source>
        <dbReference type="ARBA" id="ARBA00010088"/>
    </source>
</evidence>
<dbReference type="EMBL" id="CP051680">
    <property type="protein sequence ID" value="QJD84406.1"/>
    <property type="molecule type" value="Genomic_DNA"/>
</dbReference>
<keyword evidence="5" id="KW-1185">Reference proteome</keyword>
<evidence type="ECO:0000259" key="3">
    <source>
        <dbReference type="Pfam" id="PF00561"/>
    </source>
</evidence>
<proteinExistence type="inferred from homology"/>
<dbReference type="PRINTS" id="PR00793">
    <property type="entry name" value="PROAMNOPTASE"/>
</dbReference>
<organism evidence="4 5">
    <name type="scientific">Cohnella herbarum</name>
    <dbReference type="NCBI Taxonomy" id="2728023"/>
    <lineage>
        <taxon>Bacteria</taxon>
        <taxon>Bacillati</taxon>
        <taxon>Bacillota</taxon>
        <taxon>Bacilli</taxon>
        <taxon>Bacillales</taxon>
        <taxon>Paenibacillaceae</taxon>
        <taxon>Cohnella</taxon>
    </lineage>
</organism>
<dbReference type="RefSeq" id="WP_169280690.1">
    <property type="nucleotide sequence ID" value="NZ_CP051680.1"/>
</dbReference>
<evidence type="ECO:0000256" key="2">
    <source>
        <dbReference type="ARBA" id="ARBA00022801"/>
    </source>
</evidence>
<dbReference type="InterPro" id="IPR002410">
    <property type="entry name" value="Peptidase_S33"/>
</dbReference>
<evidence type="ECO:0000313" key="5">
    <source>
        <dbReference type="Proteomes" id="UP000502248"/>
    </source>
</evidence>
<dbReference type="PANTHER" id="PTHR43329">
    <property type="entry name" value="EPOXIDE HYDROLASE"/>
    <property type="match status" value="1"/>
</dbReference>
<feature type="domain" description="AB hydrolase-1" evidence="3">
    <location>
        <begin position="71"/>
        <end position="340"/>
    </location>
</feature>
<protein>
    <submittedName>
        <fullName evidence="4">Alpha/beta hydrolase</fullName>
    </submittedName>
</protein>
<dbReference type="InterPro" id="IPR000073">
    <property type="entry name" value="AB_hydrolase_1"/>
</dbReference>
<comment type="similarity">
    <text evidence="1">Belongs to the peptidase S33 family.</text>
</comment>
<dbReference type="AlphaFoldDB" id="A0A7Z2VJZ6"/>